<protein>
    <submittedName>
        <fullName evidence="2">Uncharacterized protein</fullName>
    </submittedName>
</protein>
<organism evidence="2 3">
    <name type="scientific">Aphanomyces euteiches</name>
    <dbReference type="NCBI Taxonomy" id="100861"/>
    <lineage>
        <taxon>Eukaryota</taxon>
        <taxon>Sar</taxon>
        <taxon>Stramenopiles</taxon>
        <taxon>Oomycota</taxon>
        <taxon>Saprolegniomycetes</taxon>
        <taxon>Saprolegniales</taxon>
        <taxon>Verrucalvaceae</taxon>
        <taxon>Aphanomyces</taxon>
    </lineage>
</organism>
<keyword evidence="3" id="KW-1185">Reference proteome</keyword>
<evidence type="ECO:0000313" key="3">
    <source>
        <dbReference type="Proteomes" id="UP000481153"/>
    </source>
</evidence>
<dbReference type="AlphaFoldDB" id="A0A6G0WFY7"/>
<name>A0A6G0WFY7_9STRA</name>
<dbReference type="Proteomes" id="UP000481153">
    <property type="component" value="Unassembled WGS sequence"/>
</dbReference>
<dbReference type="InterPro" id="IPR052727">
    <property type="entry name" value="Rab4/Rab5_effector"/>
</dbReference>
<dbReference type="EMBL" id="VJMJ01000239">
    <property type="protein sequence ID" value="KAF0725524.1"/>
    <property type="molecule type" value="Genomic_DNA"/>
</dbReference>
<dbReference type="PANTHER" id="PTHR13510:SF44">
    <property type="entry name" value="RABENOSYN-5"/>
    <property type="match status" value="1"/>
</dbReference>
<dbReference type="VEuPathDB" id="FungiDB:AeMF1_006698"/>
<dbReference type="PANTHER" id="PTHR13510">
    <property type="entry name" value="FYVE-FINGER-CONTAINING RAB5 EFFECTOR PROTEIN RABENOSYN-5-RELATED"/>
    <property type="match status" value="1"/>
</dbReference>
<sequence>MLSGIVHGKLHDVMKCLYTDDSHTFRVHSALLMPKEFIDGEVLLAIDVGDDDHPFRFTGIKWCATKWPGSAVNKPRDLCYFESTGMVQTVDPATDQPTTFGYNIMESLHMPLCAPLGKLSVVHAKVSIRRIFRELPIGCTLVMTHCTINPCGALSSSSLWRSDVSSMPYLLAISKAAVVAESIWLTRQLPPCIEKQKTSFLAQARCALCRRNYTKMEKKCVIMCSPGDVSSIRATKRHFCTTCLIRPPSRPPRAVPNLHADDDDALPTDPALASSLTSLSSLHSSEYSLGASSRLGKLAALPILDLDNEDDEVDSVYTALEFDLRSANKSHDDLDESPSKLEDAQALHPRDCKTNNQDSLGAQLSFLAARMDDTLMLLQCQQTQMNYLASCDRVEYLFKLISIWQSFILDVANGGRTNDFAPFQLDDRQLTLMI</sequence>
<gene>
    <name evidence="2" type="ORF">Ae201684_016000</name>
</gene>
<reference evidence="2 3" key="1">
    <citation type="submission" date="2019-07" db="EMBL/GenBank/DDBJ databases">
        <title>Genomics analysis of Aphanomyces spp. identifies a new class of oomycete effector associated with host adaptation.</title>
        <authorList>
            <person name="Gaulin E."/>
        </authorList>
    </citation>
    <scope>NUCLEOTIDE SEQUENCE [LARGE SCALE GENOMIC DNA]</scope>
    <source>
        <strain evidence="2 3">ATCC 201684</strain>
    </source>
</reference>
<feature type="region of interest" description="Disordered" evidence="1">
    <location>
        <begin position="328"/>
        <end position="347"/>
    </location>
</feature>
<comment type="caution">
    <text evidence="2">The sequence shown here is derived from an EMBL/GenBank/DDBJ whole genome shotgun (WGS) entry which is preliminary data.</text>
</comment>
<evidence type="ECO:0000313" key="2">
    <source>
        <dbReference type="EMBL" id="KAF0725524.1"/>
    </source>
</evidence>
<evidence type="ECO:0000256" key="1">
    <source>
        <dbReference type="SAM" id="MobiDB-lite"/>
    </source>
</evidence>
<accession>A0A6G0WFY7</accession>
<proteinExistence type="predicted"/>